<dbReference type="InterPro" id="IPR002562">
    <property type="entry name" value="3'-5'_exonuclease_dom"/>
</dbReference>
<protein>
    <submittedName>
        <fullName evidence="2">Exonuclease mut-7 homolog</fullName>
    </submittedName>
</protein>
<dbReference type="Gene3D" id="3.30.420.10">
    <property type="entry name" value="Ribonuclease H-like superfamily/Ribonuclease H"/>
    <property type="match status" value="1"/>
</dbReference>
<dbReference type="InterPro" id="IPR002782">
    <property type="entry name" value="Mut7-C_RNAse_dom"/>
</dbReference>
<dbReference type="SUPFAM" id="SSF53098">
    <property type="entry name" value="Ribonuclease H-like"/>
    <property type="match status" value="1"/>
</dbReference>
<dbReference type="EMBL" id="BMAW01010795">
    <property type="protein sequence ID" value="GFT20528.1"/>
    <property type="molecule type" value="Genomic_DNA"/>
</dbReference>
<reference evidence="2" key="1">
    <citation type="submission" date="2020-08" db="EMBL/GenBank/DDBJ databases">
        <title>Multicomponent nature underlies the extraordinary mechanical properties of spider dragline silk.</title>
        <authorList>
            <person name="Kono N."/>
            <person name="Nakamura H."/>
            <person name="Mori M."/>
            <person name="Yoshida Y."/>
            <person name="Ohtoshi R."/>
            <person name="Malay A.D."/>
            <person name="Moran D.A.P."/>
            <person name="Tomita M."/>
            <person name="Numata K."/>
            <person name="Arakawa K."/>
        </authorList>
    </citation>
    <scope>NUCLEOTIDE SEQUENCE</scope>
</reference>
<evidence type="ECO:0000313" key="2">
    <source>
        <dbReference type="EMBL" id="GFT20528.1"/>
    </source>
</evidence>
<dbReference type="SMART" id="SM00474">
    <property type="entry name" value="35EXOc"/>
    <property type="match status" value="1"/>
</dbReference>
<comment type="caution">
    <text evidence="2">The sequence shown here is derived from an EMBL/GenBank/DDBJ whole genome shotgun (WGS) entry which is preliminary data.</text>
</comment>
<dbReference type="InterPro" id="IPR012337">
    <property type="entry name" value="RNaseH-like_sf"/>
</dbReference>
<proteinExistence type="predicted"/>
<dbReference type="InterPro" id="IPR036397">
    <property type="entry name" value="RNaseH_sf"/>
</dbReference>
<dbReference type="PANTHER" id="PTHR47765:SF2">
    <property type="entry name" value="EXONUCLEASE MUT-7 HOMOLOG"/>
    <property type="match status" value="1"/>
</dbReference>
<gene>
    <name evidence="2" type="primary">EXD3</name>
    <name evidence="2" type="ORF">NPIL_199191</name>
</gene>
<keyword evidence="2" id="KW-0540">Nuclease</keyword>
<accession>A0A8X6TKR6</accession>
<dbReference type="GO" id="GO:0008408">
    <property type="term" value="F:3'-5' exonuclease activity"/>
    <property type="evidence" value="ECO:0007669"/>
    <property type="project" value="InterPro"/>
</dbReference>
<dbReference type="PANTHER" id="PTHR47765">
    <property type="entry name" value="3'-5' EXONUCLEASE DOMAIN-CONTAINING PROTEIN"/>
    <property type="match status" value="1"/>
</dbReference>
<dbReference type="GO" id="GO:0003676">
    <property type="term" value="F:nucleic acid binding"/>
    <property type="evidence" value="ECO:0007669"/>
    <property type="project" value="InterPro"/>
</dbReference>
<keyword evidence="3" id="KW-1185">Reference proteome</keyword>
<dbReference type="AlphaFoldDB" id="A0A8X6TKR6"/>
<organism evidence="2 3">
    <name type="scientific">Nephila pilipes</name>
    <name type="common">Giant wood spider</name>
    <name type="synonym">Nephila maculata</name>
    <dbReference type="NCBI Taxonomy" id="299642"/>
    <lineage>
        <taxon>Eukaryota</taxon>
        <taxon>Metazoa</taxon>
        <taxon>Ecdysozoa</taxon>
        <taxon>Arthropoda</taxon>
        <taxon>Chelicerata</taxon>
        <taxon>Arachnida</taxon>
        <taxon>Araneae</taxon>
        <taxon>Araneomorphae</taxon>
        <taxon>Entelegynae</taxon>
        <taxon>Araneoidea</taxon>
        <taxon>Nephilidae</taxon>
        <taxon>Nephila</taxon>
    </lineage>
</organism>
<name>A0A8X6TKR6_NEPPI</name>
<dbReference type="InterPro" id="IPR052408">
    <property type="entry name" value="Exonuclease_MUT-7-like"/>
</dbReference>
<keyword evidence="2" id="KW-0269">Exonuclease</keyword>
<evidence type="ECO:0000259" key="1">
    <source>
        <dbReference type="SMART" id="SM00474"/>
    </source>
</evidence>
<dbReference type="Pfam" id="PF01927">
    <property type="entry name" value="Mut7-C"/>
    <property type="match status" value="1"/>
</dbReference>
<evidence type="ECO:0000313" key="3">
    <source>
        <dbReference type="Proteomes" id="UP000887013"/>
    </source>
</evidence>
<feature type="domain" description="3'-5' exonuclease" evidence="1">
    <location>
        <begin position="385"/>
        <end position="579"/>
    </location>
</feature>
<dbReference type="OrthoDB" id="18193at2759"/>
<dbReference type="Pfam" id="PF01612">
    <property type="entry name" value="DNA_pol_A_exo1"/>
    <property type="match status" value="1"/>
</dbReference>
<dbReference type="GO" id="GO:0006139">
    <property type="term" value="P:nucleobase-containing compound metabolic process"/>
    <property type="evidence" value="ECO:0007669"/>
    <property type="project" value="InterPro"/>
</dbReference>
<dbReference type="Proteomes" id="UP000887013">
    <property type="component" value="Unassembled WGS sequence"/>
</dbReference>
<sequence>MFCYRRLLRRALNGNKWSVTRFISSSQIHKEFPSPQTNEIPVERKPSLSAIREVRNLEYIWRKNRIGKVFKRAVHEYFFKSEASPTHSVDLLRVACDKSHFQSELVYYLLVNLNNAINENDIDFSPSIDDKLEAFRSVLIYKNYEILQEVCNVFKIHEQSRCFKEIIDDLINQQRLVEAAYCIGVLNLQLEYDVENLFFPLLERGVLQPVISCIRNCPDLQLSMAKKLDSILITGDICSGTRTRILNSKKIFNVLNKIVDMFNIPTENCKNLHYVRSRAAVNLLIKRRSEQSVSEETFENMVMSIIGENAQLKDHLIYKLIKQNDKETALKMIEKLNMIDFDVTKLNLSEDDKINLENIADNDELDDISDEQCEHLTFSLSSSDIKFVDTKEEFVNFIKDIMKYNIIGMDTEWKPHFGLSADRLALIQIATHDKVYILDMVSLNDCLTSKLWDELMENVFGNPKIIKLGCGIMGDVQMIVGINQGTKGKKIRFTHMLDMAIFYEKLEDIYPDEFKKEPGKENRKGLSKLCEIILGQPLNKEERLCDWEKRPLSESQIQYAALDAHCLIQMYDKLKQDAVEKNFNFDHLANVSMFLTTNQWKPKKSLRGVKHEKDLQIEKPIPIEQFKVVMDSGLEAQGKQLRQLGADVLILNSSDTPQTAAEVSKSQERILICSFNMFLKAQHIYPDAVCFRPLNKYGDHVPIASILHRFNVKCNANFFSSRCVVCNSEENVKLTLEDLNLLQKYIKSKDFMLLNSERENNFQKTLSDMIKSGINVKFKNEEDCNLTEKSQALLCKKCGTIQ</sequence>
<keyword evidence="2" id="KW-0378">Hydrolase</keyword>